<feature type="region of interest" description="Disordered" evidence="1">
    <location>
        <begin position="233"/>
        <end position="256"/>
    </location>
</feature>
<sequence length="831" mass="93225">MGVMMGFGLRNDLTALVSDKADEVRINGETEMDRRALSSIGRLGGNVGVSDQKASREDAATTRIESESGKFDDPEDRGWAGADGRRENKCGRVSKHRCAFGTESDTFGYLWEYLGSEGAWVGIRYGNMGRRPGDLSLVRLRSERDGSLGMEESAEEIRPYWRFGSDLSNRKKKSWTEDWKLREQLMLVAGRLDSWSTSALEFTDTDTSATTSDLTIVRGPEPERDGEKWARQGTHTHTHTHTHTPGIHSAQTPTNRPPFPCGMDLRSSWQGKARAAGRGCAYLKDIWAMSLRMERLYLLQLTWTGLGLPEGEQAEQGTETRTDRYGFDRFWADVFEVNGGICHFLKTFEASRFGERKYLEWLIIFSRVDTGFPSIYLIRQVPRDLQAEQRKERAGALLLDLSNSLGITGGSTKDRPADSSTRFSLFPLPHAWHLNHFHWAHTLVDPGQVKLSQMHFGIFSAPCCSCQSRLNWRLFSSLLINCDYLTSPPGGPRSSNGVIGKGLRFIRQNDEAIGNWKFEQGAACPSKLRHGMAYAITRSTYGYRYSKRQSAKFNGPCSWPQPFLNQGPRACLSSHHVLVLVPGTLQIEPAPSSASEKGILVPQYNRKISSSNQIAVTLTAPWFALAMEHLMLSGGSRIFCYCLSAYGPKEKVLPSLLTFPFPPDPIGICTRIFPEPAHSLPYFITPQNSLVICPEQLIFISLRMTSARSFSLSLSLSTPFPNRSGRCYKLQNLPYMFLDHEKFGPSWKVTQDSAAPGNAERRLLQTERKRGLGNGTSVSSDPDPRARQHFEKLVYWMKLPLDYKNKQGTVPSASSQHAMQMPTFSFFTAQQ</sequence>
<feature type="compositionally biased region" description="Basic and acidic residues" evidence="1">
    <location>
        <begin position="53"/>
        <end position="87"/>
    </location>
</feature>
<evidence type="ECO:0000256" key="1">
    <source>
        <dbReference type="SAM" id="MobiDB-lite"/>
    </source>
</evidence>
<comment type="caution">
    <text evidence="2">The sequence shown here is derived from an EMBL/GenBank/DDBJ whole genome shotgun (WGS) entry which is preliminary data.</text>
</comment>
<organism evidence="2 3">
    <name type="scientific">Colletotrichum cuscutae</name>
    <dbReference type="NCBI Taxonomy" id="1209917"/>
    <lineage>
        <taxon>Eukaryota</taxon>
        <taxon>Fungi</taxon>
        <taxon>Dikarya</taxon>
        <taxon>Ascomycota</taxon>
        <taxon>Pezizomycotina</taxon>
        <taxon>Sordariomycetes</taxon>
        <taxon>Hypocreomycetidae</taxon>
        <taxon>Glomerellales</taxon>
        <taxon>Glomerellaceae</taxon>
        <taxon>Colletotrichum</taxon>
        <taxon>Colletotrichum acutatum species complex</taxon>
    </lineage>
</organism>
<dbReference type="AlphaFoldDB" id="A0AAI9Y5R5"/>
<proteinExistence type="predicted"/>
<evidence type="ECO:0000313" key="3">
    <source>
        <dbReference type="Proteomes" id="UP001239213"/>
    </source>
</evidence>
<dbReference type="EMBL" id="MPDP01000114">
    <property type="protein sequence ID" value="KAK1479314.1"/>
    <property type="molecule type" value="Genomic_DNA"/>
</dbReference>
<evidence type="ECO:0000313" key="2">
    <source>
        <dbReference type="EMBL" id="KAK1479314.1"/>
    </source>
</evidence>
<gene>
    <name evidence="2" type="ORF">CCUS01_16275</name>
</gene>
<reference evidence="2" key="1">
    <citation type="submission" date="2016-11" db="EMBL/GenBank/DDBJ databases">
        <title>The genome sequence of Colletotrichum cuscutae.</title>
        <authorList>
            <person name="Baroncelli R."/>
        </authorList>
    </citation>
    <scope>NUCLEOTIDE SEQUENCE</scope>
    <source>
        <strain evidence="2">IMI 304802</strain>
    </source>
</reference>
<feature type="region of interest" description="Disordered" evidence="1">
    <location>
        <begin position="48"/>
        <end position="87"/>
    </location>
</feature>
<keyword evidence="3" id="KW-1185">Reference proteome</keyword>
<protein>
    <submittedName>
        <fullName evidence="2">Uncharacterized protein</fullName>
    </submittedName>
</protein>
<name>A0AAI9Y5R5_9PEZI</name>
<dbReference type="Proteomes" id="UP001239213">
    <property type="component" value="Unassembled WGS sequence"/>
</dbReference>
<accession>A0AAI9Y5R5</accession>